<organism evidence="1 2">
    <name type="scientific">Fundicoccus culcitae</name>
    <dbReference type="NCBI Taxonomy" id="2969821"/>
    <lineage>
        <taxon>Bacteria</taxon>
        <taxon>Bacillati</taxon>
        <taxon>Bacillota</taxon>
        <taxon>Bacilli</taxon>
        <taxon>Lactobacillales</taxon>
        <taxon>Aerococcaceae</taxon>
        <taxon>Fundicoccus</taxon>
    </lineage>
</organism>
<reference evidence="1 2" key="1">
    <citation type="submission" date="2022-08" db="EMBL/GenBank/DDBJ databases">
        <title>Aerococcaceae sp. nov isolated from spoiled eye mask.</title>
        <authorList>
            <person name="Zhou G."/>
            <person name="Xie X.-B."/>
            <person name="Shi Q.-S."/>
            <person name="Wang Y.-S."/>
            <person name="Wen X."/>
            <person name="Peng H."/>
            <person name="Yang X.-J."/>
            <person name="Tao H.-B."/>
            <person name="Huang X.-M."/>
        </authorList>
    </citation>
    <scope>NUCLEOTIDE SEQUENCE [LARGE SCALE GENOMIC DNA]</scope>
    <source>
        <strain evidence="2">DM20194951</strain>
    </source>
</reference>
<name>A0ABY5P8P3_9LACT</name>
<dbReference type="PANTHER" id="PTHR37036">
    <property type="match status" value="1"/>
</dbReference>
<dbReference type="SUPFAM" id="SSF75005">
    <property type="entry name" value="Arabinanase/levansucrase/invertase"/>
    <property type="match status" value="1"/>
</dbReference>
<evidence type="ECO:0000313" key="1">
    <source>
        <dbReference type="EMBL" id="UUX35124.1"/>
    </source>
</evidence>
<proteinExistence type="predicted"/>
<dbReference type="Gene3D" id="2.115.10.20">
    <property type="entry name" value="Glycosyl hydrolase domain, family 43"/>
    <property type="match status" value="1"/>
</dbReference>
<evidence type="ECO:0000313" key="2">
    <source>
        <dbReference type="Proteomes" id="UP001315967"/>
    </source>
</evidence>
<keyword evidence="2" id="KW-1185">Reference proteome</keyword>
<protein>
    <submittedName>
        <fullName evidence="1">DUF1861 family protein</fullName>
    </submittedName>
</protein>
<dbReference type="Proteomes" id="UP001315967">
    <property type="component" value="Chromosome"/>
</dbReference>
<dbReference type="PANTHER" id="PTHR37036:SF2">
    <property type="entry name" value="DUF1861 FAMILY PROTEIN"/>
    <property type="match status" value="1"/>
</dbReference>
<dbReference type="InterPro" id="IPR023296">
    <property type="entry name" value="Glyco_hydro_beta-prop_sf"/>
</dbReference>
<dbReference type="RefSeq" id="WP_313794617.1">
    <property type="nucleotide sequence ID" value="NZ_CP102453.1"/>
</dbReference>
<dbReference type="EMBL" id="CP102453">
    <property type="protein sequence ID" value="UUX35124.1"/>
    <property type="molecule type" value="Genomic_DNA"/>
</dbReference>
<gene>
    <name evidence="1" type="ORF">NRE15_05645</name>
</gene>
<dbReference type="Pfam" id="PF08950">
    <property type="entry name" value="DUF1861"/>
    <property type="match status" value="1"/>
</dbReference>
<sequence>MDLEMLLVEYRKGEQAKNPEKIPFEVVENKDIYNITAPFKINDKCYIFGRVENRESEFSQVILYVKNNDKYCMVEGFTPLEMQDPFVTFINDEIILGGVVINESKENPKLLEWRTDLFRGKDLWNLEKFFQGPKGMKDIRLKQLEDNRILVLTRPQGIKGGRGKIGAVIINDLDELTIELIEAAPLLGNQFKGDTWGGANEIHLLDSSSVGIIGHIATFDETGYRHYFAMAFILDLSTFDVSNEKIIAERNNFLDGPSKRPDLVDVVFSGGLVLSNTTAELYCGISDADAQKITIKNPFMKEDKNAD</sequence>
<accession>A0ABY5P8P3</accession>
<dbReference type="InterPro" id="IPR015045">
    <property type="entry name" value="MPT-1-like_LmxM"/>
</dbReference>